<dbReference type="EMBL" id="BQNB010009339">
    <property type="protein sequence ID" value="GJS62146.1"/>
    <property type="molecule type" value="Genomic_DNA"/>
</dbReference>
<sequence length="347" mass="38933">MANYKPTIKDKDDRAIRALPSIYSRSQQVKHNVRTRRYSHEFHPHQEPCAFSRFNTIITSLKALNESFSSRNHVRKFLRALTTKWHPLVTAIEESKDLSTLSLDEPIGNLKVYEVVLEKDLEVSKNKKEKYKSLALKARQVLSEEDASSSDSNDEEYAMVVRLKFNLEPDVWIKDSGCTKHMVSNKYLFSSYKAINRAPPPTSPTSIPPLSPIISLATSNGNLLLTPKSTPPPLTSPPPTLTHPSKLTSPLAINLDPIELLFSTPPTSPQAFIDSLEELSPSTTNPPSPQASFDTIERMVNEPPPILPIESTFPSPTPDMEPPLPPLPPHLSPNNNTLFFRVKTFFY</sequence>
<reference evidence="2" key="2">
    <citation type="submission" date="2022-01" db="EMBL/GenBank/DDBJ databases">
        <authorList>
            <person name="Yamashiro T."/>
            <person name="Shiraishi A."/>
            <person name="Satake H."/>
            <person name="Nakayama K."/>
        </authorList>
    </citation>
    <scope>NUCLEOTIDE SEQUENCE</scope>
</reference>
<keyword evidence="3" id="KW-1185">Reference proteome</keyword>
<evidence type="ECO:0000313" key="3">
    <source>
        <dbReference type="Proteomes" id="UP001151760"/>
    </source>
</evidence>
<reference evidence="2" key="1">
    <citation type="journal article" date="2022" name="Int. J. Mol. Sci.">
        <title>Draft Genome of Tanacetum Coccineum: Genomic Comparison of Closely Related Tanacetum-Family Plants.</title>
        <authorList>
            <person name="Yamashiro T."/>
            <person name="Shiraishi A."/>
            <person name="Nakayama K."/>
            <person name="Satake H."/>
        </authorList>
    </citation>
    <scope>NUCLEOTIDE SEQUENCE</scope>
</reference>
<accession>A0ABQ4XBF3</accession>
<evidence type="ECO:0000256" key="1">
    <source>
        <dbReference type="SAM" id="MobiDB-lite"/>
    </source>
</evidence>
<evidence type="ECO:0008006" key="4">
    <source>
        <dbReference type="Google" id="ProtNLM"/>
    </source>
</evidence>
<evidence type="ECO:0000313" key="2">
    <source>
        <dbReference type="EMBL" id="GJS62146.1"/>
    </source>
</evidence>
<dbReference type="Proteomes" id="UP001151760">
    <property type="component" value="Unassembled WGS sequence"/>
</dbReference>
<gene>
    <name evidence="2" type="ORF">Tco_0656930</name>
</gene>
<feature type="compositionally biased region" description="Pro residues" evidence="1">
    <location>
        <begin position="229"/>
        <end position="241"/>
    </location>
</feature>
<proteinExistence type="predicted"/>
<protein>
    <recommendedName>
        <fullName evidence="4">UBN2 domain-containing protein</fullName>
    </recommendedName>
</protein>
<name>A0ABQ4XBF3_9ASTR</name>
<feature type="region of interest" description="Disordered" evidence="1">
    <location>
        <begin position="222"/>
        <end position="244"/>
    </location>
</feature>
<comment type="caution">
    <text evidence="2">The sequence shown here is derived from an EMBL/GenBank/DDBJ whole genome shotgun (WGS) entry which is preliminary data.</text>
</comment>
<organism evidence="2 3">
    <name type="scientific">Tanacetum coccineum</name>
    <dbReference type="NCBI Taxonomy" id="301880"/>
    <lineage>
        <taxon>Eukaryota</taxon>
        <taxon>Viridiplantae</taxon>
        <taxon>Streptophyta</taxon>
        <taxon>Embryophyta</taxon>
        <taxon>Tracheophyta</taxon>
        <taxon>Spermatophyta</taxon>
        <taxon>Magnoliopsida</taxon>
        <taxon>eudicotyledons</taxon>
        <taxon>Gunneridae</taxon>
        <taxon>Pentapetalae</taxon>
        <taxon>asterids</taxon>
        <taxon>campanulids</taxon>
        <taxon>Asterales</taxon>
        <taxon>Asteraceae</taxon>
        <taxon>Asteroideae</taxon>
        <taxon>Anthemideae</taxon>
        <taxon>Anthemidinae</taxon>
        <taxon>Tanacetum</taxon>
    </lineage>
</organism>